<organism evidence="2 3">
    <name type="scientific">Protopolystoma xenopodis</name>
    <dbReference type="NCBI Taxonomy" id="117903"/>
    <lineage>
        <taxon>Eukaryota</taxon>
        <taxon>Metazoa</taxon>
        <taxon>Spiralia</taxon>
        <taxon>Lophotrochozoa</taxon>
        <taxon>Platyhelminthes</taxon>
        <taxon>Monogenea</taxon>
        <taxon>Polyopisthocotylea</taxon>
        <taxon>Polystomatidea</taxon>
        <taxon>Polystomatidae</taxon>
        <taxon>Protopolystoma</taxon>
    </lineage>
</organism>
<protein>
    <submittedName>
        <fullName evidence="2">Uncharacterized protein</fullName>
    </submittedName>
</protein>
<dbReference type="EMBL" id="CAAALY010056822">
    <property type="protein sequence ID" value="VEL22514.1"/>
    <property type="molecule type" value="Genomic_DNA"/>
</dbReference>
<sequence length="101" mass="11428">MMSVDATQHVYLAVALLVRGQLGISDIRRNIDRADASVELPVVLLSQKVFSSRLKWTAVSTSHRSYHHPQRESNRDSAACEPDTLTTRPHCHEYPWVTGQM</sequence>
<proteinExistence type="predicted"/>
<comment type="caution">
    <text evidence="2">The sequence shown here is derived from an EMBL/GenBank/DDBJ whole genome shotgun (WGS) entry which is preliminary data.</text>
</comment>
<evidence type="ECO:0000313" key="2">
    <source>
        <dbReference type="EMBL" id="VEL22514.1"/>
    </source>
</evidence>
<reference evidence="2" key="1">
    <citation type="submission" date="2018-11" db="EMBL/GenBank/DDBJ databases">
        <authorList>
            <consortium name="Pathogen Informatics"/>
        </authorList>
    </citation>
    <scope>NUCLEOTIDE SEQUENCE</scope>
</reference>
<evidence type="ECO:0000313" key="3">
    <source>
        <dbReference type="Proteomes" id="UP000784294"/>
    </source>
</evidence>
<gene>
    <name evidence="2" type="ORF">PXEA_LOCUS15954</name>
</gene>
<dbReference type="OrthoDB" id="1662883at2759"/>
<dbReference type="Proteomes" id="UP000784294">
    <property type="component" value="Unassembled WGS sequence"/>
</dbReference>
<dbReference type="AlphaFoldDB" id="A0A448WXF0"/>
<name>A0A448WXF0_9PLAT</name>
<feature type="region of interest" description="Disordered" evidence="1">
    <location>
        <begin position="61"/>
        <end position="84"/>
    </location>
</feature>
<keyword evidence="3" id="KW-1185">Reference proteome</keyword>
<evidence type="ECO:0000256" key="1">
    <source>
        <dbReference type="SAM" id="MobiDB-lite"/>
    </source>
</evidence>
<accession>A0A448WXF0</accession>